<evidence type="ECO:0000259" key="1">
    <source>
        <dbReference type="Pfam" id="PF12671"/>
    </source>
</evidence>
<dbReference type="InterPro" id="IPR024301">
    <property type="entry name" value="Amidase_6"/>
</dbReference>
<dbReference type="Pfam" id="PF12671">
    <property type="entry name" value="Amidase_6"/>
    <property type="match status" value="1"/>
</dbReference>
<comment type="caution">
    <text evidence="2">The sequence shown here is derived from an EMBL/GenBank/DDBJ whole genome shotgun (WGS) entry which is preliminary data.</text>
</comment>
<dbReference type="AlphaFoldDB" id="A0A162K9M8"/>
<keyword evidence="3" id="KW-1185">Reference proteome</keyword>
<organism evidence="2 3">
    <name type="scientific">Paenibacillus antarcticus</name>
    <dbReference type="NCBI Taxonomy" id="253703"/>
    <lineage>
        <taxon>Bacteria</taxon>
        <taxon>Bacillati</taxon>
        <taxon>Bacillota</taxon>
        <taxon>Bacilli</taxon>
        <taxon>Bacillales</taxon>
        <taxon>Paenibacillaceae</taxon>
        <taxon>Paenibacillus</taxon>
    </lineage>
</organism>
<reference evidence="2 3" key="1">
    <citation type="submission" date="2016-03" db="EMBL/GenBank/DDBJ databases">
        <title>Draft genome sequence of Paenibacillus antarcticus CECT 5836.</title>
        <authorList>
            <person name="Shin S.-K."/>
            <person name="Yi H."/>
        </authorList>
    </citation>
    <scope>NUCLEOTIDE SEQUENCE [LARGE SCALE GENOMIC DNA]</scope>
    <source>
        <strain evidence="2 3">CECT 5836</strain>
    </source>
</reference>
<dbReference type="Proteomes" id="UP000077355">
    <property type="component" value="Unassembled WGS sequence"/>
</dbReference>
<name>A0A162K9M8_9BACL</name>
<dbReference type="EMBL" id="LVJI01000035">
    <property type="protein sequence ID" value="OAB42598.1"/>
    <property type="molecule type" value="Genomic_DNA"/>
</dbReference>
<evidence type="ECO:0000313" key="2">
    <source>
        <dbReference type="EMBL" id="OAB42598.1"/>
    </source>
</evidence>
<dbReference type="PANTHER" id="PTHR40032">
    <property type="entry name" value="EXPORTED PROTEIN-RELATED"/>
    <property type="match status" value="1"/>
</dbReference>
<protein>
    <recommendedName>
        <fullName evidence="1">Putative amidase domain-containing protein</fullName>
    </recommendedName>
</protein>
<accession>A0A162K9M8</accession>
<dbReference type="OrthoDB" id="9812429at2"/>
<dbReference type="RefSeq" id="WP_068652249.1">
    <property type="nucleotide sequence ID" value="NZ_CP043611.1"/>
</dbReference>
<dbReference type="PANTHER" id="PTHR40032:SF1">
    <property type="entry name" value="EXPORTED PROTEIN"/>
    <property type="match status" value="1"/>
</dbReference>
<proteinExistence type="predicted"/>
<evidence type="ECO:0000313" key="3">
    <source>
        <dbReference type="Proteomes" id="UP000077355"/>
    </source>
</evidence>
<gene>
    <name evidence="2" type="ORF">PBAT_20100</name>
</gene>
<feature type="domain" description="Putative amidase" evidence="1">
    <location>
        <begin position="169"/>
        <end position="325"/>
    </location>
</feature>
<sequence length="334" mass="38933">MEQEWKQVLFTFVNQYNQFQIDDRAETRHQIVTDLTYLMERSERTQRLGDWYKLRDAQPLRSETRATLLRTIHETPQEVVVDIQLHSHLFYTKGGMTHREDTIQRQRLTFIRDGEEWVIVSVEQLTTEHHPLSQNVLSSKGTEEMYGGATGPYLNANILGGGGGRRSSKYRRDDAVAYADRWWDSENPEFTAFEVNCTNYISQCLFAGGAPIHYTGNRATGWWYKGYLGGKEWWSYSWAVSNSLEQMLRTSTWGLRAEVVDRAEQLMLGDVIVYDWDGNGNYEHSTIVTAYDAGGMPLVNANTVSSRHRYWDYKDSYAWQKNTRYQFLHIPDVF</sequence>